<evidence type="ECO:0000313" key="15">
    <source>
        <dbReference type="EMBL" id="MCY6371629.1"/>
    </source>
</evidence>
<comment type="similarity">
    <text evidence="4 12 13">Belongs to the HisA/HisF family.</text>
</comment>
<dbReference type="InterPro" id="IPR023016">
    <property type="entry name" value="HisA/PriA"/>
</dbReference>
<evidence type="ECO:0000256" key="8">
    <source>
        <dbReference type="ARBA" id="ARBA00022605"/>
    </source>
</evidence>
<keyword evidence="7 12" id="KW-0963">Cytoplasm</keyword>
<dbReference type="InterPro" id="IPR044524">
    <property type="entry name" value="Isoase_HisA-like"/>
</dbReference>
<dbReference type="PANTHER" id="PTHR43090">
    <property type="entry name" value="1-(5-PHOSPHORIBOSYL)-5-[(5-PHOSPHORIBOSYLAMINO)METHYLIDENEAMINO] IMIDAZOLE-4-CARBOXAMIDE ISOMERASE"/>
    <property type="match status" value="1"/>
</dbReference>
<evidence type="ECO:0000256" key="12">
    <source>
        <dbReference type="HAMAP-Rule" id="MF_01014"/>
    </source>
</evidence>
<dbReference type="EC" id="5.3.1.16" evidence="5 12"/>
<evidence type="ECO:0000256" key="11">
    <source>
        <dbReference type="ARBA" id="ARBA00030547"/>
    </source>
</evidence>
<dbReference type="InterPro" id="IPR013785">
    <property type="entry name" value="Aldolase_TIM"/>
</dbReference>
<dbReference type="Pfam" id="PF00977">
    <property type="entry name" value="His_biosynth"/>
    <property type="match status" value="1"/>
</dbReference>
<dbReference type="InterPro" id="IPR011060">
    <property type="entry name" value="RibuloseP-bd_barrel"/>
</dbReference>
<reference evidence="15" key="1">
    <citation type="submission" date="2022-12" db="EMBL/GenBank/DDBJ databases">
        <authorList>
            <person name="Wang J."/>
        </authorList>
    </citation>
    <scope>NUCLEOTIDE SEQUENCE</scope>
    <source>
        <strain evidence="15">HY-42-06</strain>
    </source>
</reference>
<evidence type="ECO:0000256" key="14">
    <source>
        <dbReference type="RuleBase" id="RU003658"/>
    </source>
</evidence>
<dbReference type="Gene3D" id="3.20.20.70">
    <property type="entry name" value="Aldolase class I"/>
    <property type="match status" value="1"/>
</dbReference>
<evidence type="ECO:0000256" key="2">
    <source>
        <dbReference type="ARBA" id="ARBA00004496"/>
    </source>
</evidence>
<dbReference type="NCBIfam" id="TIGR00007">
    <property type="entry name" value="1-(5-phosphoribosyl)-5-[(5-phosphoribosylamino)methylideneamino]imidazole-4-carboxamide isomerase"/>
    <property type="match status" value="1"/>
</dbReference>
<evidence type="ECO:0000256" key="7">
    <source>
        <dbReference type="ARBA" id="ARBA00022490"/>
    </source>
</evidence>
<evidence type="ECO:0000256" key="9">
    <source>
        <dbReference type="ARBA" id="ARBA00023102"/>
    </source>
</evidence>
<sequence length="238" mass="26022">MIILPAIDLRDGKCVRLYKGDFNKSQVVAESAVDTARSFKEAGAEYIHMVDLDGALKGKGVNIDIVSKVIEEVKVPVELGGGVRDLQTIGYLIEKGIDRVILGTAALNNPEFVKEAVKKYSEKIAVGIDAKNGYVAVDGWLNVSEVNYIDFAMKMEDIGVKNIIFTDISRDGTLKGPNLDALRKLKERVTCDITASGGIKDIDDVKKIKELNLYGVIIGKAIYSKTIDLKETVDLSKE</sequence>
<keyword evidence="16" id="KW-1185">Reference proteome</keyword>
<accession>A0ABT4CRD6</accession>
<dbReference type="HAMAP" id="MF_01014">
    <property type="entry name" value="HisA"/>
    <property type="match status" value="1"/>
</dbReference>
<comment type="pathway">
    <text evidence="3 12 14">Amino-acid biosynthesis; L-histidine biosynthesis; L-histidine from 5-phospho-alpha-D-ribose 1-diphosphate: step 4/9.</text>
</comment>
<evidence type="ECO:0000313" key="16">
    <source>
        <dbReference type="Proteomes" id="UP001079657"/>
    </source>
</evidence>
<gene>
    <name evidence="12 15" type="primary">hisA</name>
    <name evidence="15" type="ORF">OXH55_13350</name>
</gene>
<feature type="active site" description="Proton acceptor" evidence="12">
    <location>
        <position position="8"/>
    </location>
</feature>
<evidence type="ECO:0000256" key="10">
    <source>
        <dbReference type="ARBA" id="ARBA00023235"/>
    </source>
</evidence>
<keyword evidence="8 12" id="KW-0028">Amino-acid biosynthesis</keyword>
<evidence type="ECO:0000256" key="6">
    <source>
        <dbReference type="ARBA" id="ARBA00018464"/>
    </source>
</evidence>
<evidence type="ECO:0000256" key="5">
    <source>
        <dbReference type="ARBA" id="ARBA00012550"/>
    </source>
</evidence>
<dbReference type="InterPro" id="IPR006062">
    <property type="entry name" value="His_biosynth"/>
</dbReference>
<dbReference type="InterPro" id="IPR006063">
    <property type="entry name" value="HisA_bact_arch"/>
</dbReference>
<keyword evidence="10 12" id="KW-0413">Isomerase</keyword>
<evidence type="ECO:0000256" key="3">
    <source>
        <dbReference type="ARBA" id="ARBA00005133"/>
    </source>
</evidence>
<keyword evidence="9 12" id="KW-0368">Histidine biosynthesis</keyword>
<dbReference type="PANTHER" id="PTHR43090:SF2">
    <property type="entry name" value="1-(5-PHOSPHORIBOSYL)-5-[(5-PHOSPHORIBOSYLAMINO)METHYLIDENEAMINO] IMIDAZOLE-4-CARBOXAMIDE ISOMERASE"/>
    <property type="match status" value="1"/>
</dbReference>
<evidence type="ECO:0000256" key="13">
    <source>
        <dbReference type="RuleBase" id="RU003657"/>
    </source>
</evidence>
<dbReference type="EMBL" id="JAPQES010000004">
    <property type="protein sequence ID" value="MCY6371629.1"/>
    <property type="molecule type" value="Genomic_DNA"/>
</dbReference>
<comment type="subcellular location">
    <subcellularLocation>
        <location evidence="2 12 14">Cytoplasm</location>
    </subcellularLocation>
</comment>
<evidence type="ECO:0000256" key="4">
    <source>
        <dbReference type="ARBA" id="ARBA00009667"/>
    </source>
</evidence>
<name>A0ABT4CRD6_9CLOT</name>
<evidence type="ECO:0000256" key="1">
    <source>
        <dbReference type="ARBA" id="ARBA00000901"/>
    </source>
</evidence>
<organism evidence="15 16">
    <name type="scientific">Clostridium ganghwense</name>
    <dbReference type="NCBI Taxonomy" id="312089"/>
    <lineage>
        <taxon>Bacteria</taxon>
        <taxon>Bacillati</taxon>
        <taxon>Bacillota</taxon>
        <taxon>Clostridia</taxon>
        <taxon>Eubacteriales</taxon>
        <taxon>Clostridiaceae</taxon>
        <taxon>Clostridium</taxon>
    </lineage>
</organism>
<dbReference type="SUPFAM" id="SSF51366">
    <property type="entry name" value="Ribulose-phoshate binding barrel"/>
    <property type="match status" value="1"/>
</dbReference>
<dbReference type="GO" id="GO:0003949">
    <property type="term" value="F:1-(5-phosphoribosyl)-5-[(5-phosphoribosylamino)methylideneamino]imidazole-4-carboxamide isomerase activity"/>
    <property type="evidence" value="ECO:0007669"/>
    <property type="project" value="UniProtKB-EC"/>
</dbReference>
<protein>
    <recommendedName>
        <fullName evidence="6 12">1-(5-phosphoribosyl)-5-[(5-phosphoribosylamino)methylideneamino] imidazole-4-carboxamide isomerase</fullName>
        <ecNumber evidence="5 12">5.3.1.16</ecNumber>
    </recommendedName>
    <alternativeName>
        <fullName evidence="11 12">Phosphoribosylformimino-5-aminoimidazole carboxamide ribotide isomerase</fullName>
    </alternativeName>
</protein>
<dbReference type="CDD" id="cd04732">
    <property type="entry name" value="HisA"/>
    <property type="match status" value="1"/>
</dbReference>
<feature type="active site" description="Proton donor" evidence="12">
    <location>
        <position position="129"/>
    </location>
</feature>
<dbReference type="RefSeq" id="WP_268050483.1">
    <property type="nucleotide sequence ID" value="NZ_JAPQES010000004.1"/>
</dbReference>
<proteinExistence type="inferred from homology"/>
<comment type="catalytic activity">
    <reaction evidence="1 12 14">
        <text>1-(5-phospho-beta-D-ribosyl)-5-[(5-phospho-beta-D-ribosylamino)methylideneamino]imidazole-4-carboxamide = 5-[(5-phospho-1-deoxy-D-ribulos-1-ylimino)methylamino]-1-(5-phospho-beta-D-ribosyl)imidazole-4-carboxamide</text>
        <dbReference type="Rhea" id="RHEA:15469"/>
        <dbReference type="ChEBI" id="CHEBI:58435"/>
        <dbReference type="ChEBI" id="CHEBI:58525"/>
        <dbReference type="EC" id="5.3.1.16"/>
    </reaction>
</comment>
<comment type="caution">
    <text evidence="15">The sequence shown here is derived from an EMBL/GenBank/DDBJ whole genome shotgun (WGS) entry which is preliminary data.</text>
</comment>
<dbReference type="Proteomes" id="UP001079657">
    <property type="component" value="Unassembled WGS sequence"/>
</dbReference>